<dbReference type="GO" id="GO:0006313">
    <property type="term" value="P:DNA transposition"/>
    <property type="evidence" value="ECO:0007669"/>
    <property type="project" value="InterPro"/>
</dbReference>
<reference evidence="1" key="1">
    <citation type="submission" date="2019-03" db="EMBL/GenBank/DDBJ databases">
        <title>Single cell metagenomics reveals metabolic interactions within the superorganism composed of flagellate Streblomastix strix and complex community of Bacteroidetes bacteria on its surface.</title>
        <authorList>
            <person name="Treitli S.C."/>
            <person name="Kolisko M."/>
            <person name="Husnik F."/>
            <person name="Keeling P."/>
            <person name="Hampl V."/>
        </authorList>
    </citation>
    <scope>NUCLEOTIDE SEQUENCE</scope>
    <source>
        <strain evidence="1">STM</strain>
    </source>
</reference>
<dbReference type="EMBL" id="SNRY01000195">
    <property type="protein sequence ID" value="KAA6344900.1"/>
    <property type="molecule type" value="Genomic_DNA"/>
</dbReference>
<comment type="caution">
    <text evidence="1">The sequence shown here is derived from an EMBL/GenBank/DDBJ whole genome shotgun (WGS) entry which is preliminary data.</text>
</comment>
<dbReference type="AlphaFoldDB" id="A0A5J4SI27"/>
<dbReference type="GO" id="GO:0003677">
    <property type="term" value="F:DNA binding"/>
    <property type="evidence" value="ECO:0007669"/>
    <property type="project" value="InterPro"/>
</dbReference>
<accession>A0A5J4SI27</accession>
<protein>
    <submittedName>
        <fullName evidence="1">Uncharacterized protein</fullName>
    </submittedName>
</protein>
<dbReference type="GO" id="GO:0004803">
    <property type="term" value="F:transposase activity"/>
    <property type="evidence" value="ECO:0007669"/>
    <property type="project" value="InterPro"/>
</dbReference>
<name>A0A5J4SI27_9ZZZZ</name>
<sequence>MQLLLLKSYYPCLEVDEFWTYVGNKSKKYWLIYANERENAEIVVYVWGSEIEKQLNA</sequence>
<dbReference type="Pfam" id="PF03400">
    <property type="entry name" value="DDE_Tnp_IS1"/>
    <property type="match status" value="1"/>
</dbReference>
<evidence type="ECO:0000313" key="1">
    <source>
        <dbReference type="EMBL" id="KAA6344900.1"/>
    </source>
</evidence>
<gene>
    <name evidence="1" type="ORF">EZS27_007496</name>
</gene>
<dbReference type="InterPro" id="IPR005063">
    <property type="entry name" value="Transposase_27"/>
</dbReference>
<organism evidence="1">
    <name type="scientific">termite gut metagenome</name>
    <dbReference type="NCBI Taxonomy" id="433724"/>
    <lineage>
        <taxon>unclassified sequences</taxon>
        <taxon>metagenomes</taxon>
        <taxon>organismal metagenomes</taxon>
    </lineage>
</organism>
<proteinExistence type="predicted"/>